<gene>
    <name evidence="2" type="ORF">BDEG_28479</name>
</gene>
<reference evidence="2 3" key="1">
    <citation type="submission" date="2006-10" db="EMBL/GenBank/DDBJ databases">
        <title>The Genome Sequence of Batrachochytrium dendrobatidis JEL423.</title>
        <authorList>
            <consortium name="The Broad Institute Genome Sequencing Platform"/>
            <person name="Birren B."/>
            <person name="Lander E."/>
            <person name="Galagan J."/>
            <person name="Cuomo C."/>
            <person name="Devon K."/>
            <person name="Jaffe D."/>
            <person name="Butler J."/>
            <person name="Alvarez P."/>
            <person name="Gnerre S."/>
            <person name="Grabherr M."/>
            <person name="Kleber M."/>
            <person name="Mauceli E."/>
            <person name="Brockman W."/>
            <person name="Young S."/>
            <person name="LaButti K."/>
            <person name="Sykes S."/>
            <person name="DeCaprio D."/>
            <person name="Crawford M."/>
            <person name="Koehrsen M."/>
            <person name="Engels R."/>
            <person name="Montgomery P."/>
            <person name="Pearson M."/>
            <person name="Howarth C."/>
            <person name="Larson L."/>
            <person name="White J."/>
            <person name="O'Leary S."/>
            <person name="Kodira C."/>
            <person name="Zeng Q."/>
            <person name="Yandava C."/>
            <person name="Alvarado L."/>
            <person name="Longcore J."/>
            <person name="James T."/>
        </authorList>
    </citation>
    <scope>NUCLEOTIDE SEQUENCE [LARGE SCALE GENOMIC DNA]</scope>
    <source>
        <strain evidence="2 3">JEL423</strain>
    </source>
</reference>
<feature type="transmembrane region" description="Helical" evidence="1">
    <location>
        <begin position="198"/>
        <end position="221"/>
    </location>
</feature>
<dbReference type="EMBL" id="DS022315">
    <property type="protein sequence ID" value="OAJ45332.1"/>
    <property type="molecule type" value="Genomic_DNA"/>
</dbReference>
<evidence type="ECO:0008006" key="4">
    <source>
        <dbReference type="Google" id="ProtNLM"/>
    </source>
</evidence>
<name>A0A177WZM3_BATDL</name>
<keyword evidence="1" id="KW-1133">Transmembrane helix</keyword>
<evidence type="ECO:0000313" key="2">
    <source>
        <dbReference type="EMBL" id="OAJ45332.1"/>
    </source>
</evidence>
<dbReference type="AlphaFoldDB" id="A0A177WZM3"/>
<dbReference type="VEuPathDB" id="FungiDB:BDEG_28479"/>
<feature type="transmembrane region" description="Helical" evidence="1">
    <location>
        <begin position="105"/>
        <end position="125"/>
    </location>
</feature>
<feature type="transmembrane region" description="Helical" evidence="1">
    <location>
        <begin position="155"/>
        <end position="178"/>
    </location>
</feature>
<sequence length="282" mass="30945">MSRYNLYYMETDDYLLGAFVGMTFLTVVDNISALNNQPALANGLQLIVSVLNLILNLNYIIQDSAPDINCMAMAILDTIIFVIFETIAVGLIISRCTVSLAAYTYYTAIRISFMVTALAFILFRFGSILATVIQSDSNGICVPITQLRWDIISKISLTVIYACLLICLLGSLWQTAVGSPKVGESNETLAKVEYSTKIWIIKISVAIMGFIVINVVSLFGLSRNYNYAQYIIGTYCTMMASNWCCAFANADDIRSGVNSGRSSIRQALLPKTVPNSSAMAEV</sequence>
<keyword evidence="1" id="KW-0812">Transmembrane</keyword>
<feature type="transmembrane region" description="Helical" evidence="1">
    <location>
        <begin position="12"/>
        <end position="33"/>
    </location>
</feature>
<protein>
    <recommendedName>
        <fullName evidence="4">G-protein coupled receptors family 1 profile domain-containing protein</fullName>
    </recommendedName>
</protein>
<accession>A0A177WZM3</accession>
<proteinExistence type="predicted"/>
<evidence type="ECO:0000313" key="3">
    <source>
        <dbReference type="Proteomes" id="UP000077115"/>
    </source>
</evidence>
<keyword evidence="1" id="KW-0472">Membrane</keyword>
<reference evidence="2 3" key="2">
    <citation type="submission" date="2016-05" db="EMBL/GenBank/DDBJ databases">
        <title>Lineage-specific infection strategies underlie the spectrum of fungal disease in amphibians.</title>
        <authorList>
            <person name="Cuomo C.A."/>
            <person name="Farrer R.A."/>
            <person name="James T."/>
            <person name="Longcore J."/>
            <person name="Birren B."/>
        </authorList>
    </citation>
    <scope>NUCLEOTIDE SEQUENCE [LARGE SCALE GENOMIC DNA]</scope>
    <source>
        <strain evidence="2 3">JEL423</strain>
    </source>
</reference>
<feature type="transmembrane region" description="Helical" evidence="1">
    <location>
        <begin position="73"/>
        <end position="93"/>
    </location>
</feature>
<feature type="transmembrane region" description="Helical" evidence="1">
    <location>
        <begin position="39"/>
        <end position="61"/>
    </location>
</feature>
<evidence type="ECO:0000256" key="1">
    <source>
        <dbReference type="SAM" id="Phobius"/>
    </source>
</evidence>
<organism evidence="2 3">
    <name type="scientific">Batrachochytrium dendrobatidis (strain JEL423)</name>
    <dbReference type="NCBI Taxonomy" id="403673"/>
    <lineage>
        <taxon>Eukaryota</taxon>
        <taxon>Fungi</taxon>
        <taxon>Fungi incertae sedis</taxon>
        <taxon>Chytridiomycota</taxon>
        <taxon>Chytridiomycota incertae sedis</taxon>
        <taxon>Chytridiomycetes</taxon>
        <taxon>Rhizophydiales</taxon>
        <taxon>Rhizophydiales incertae sedis</taxon>
        <taxon>Batrachochytrium</taxon>
    </lineage>
</organism>
<dbReference type="Proteomes" id="UP000077115">
    <property type="component" value="Unassembled WGS sequence"/>
</dbReference>